<name>A0ABN5JH21_FUSVA</name>
<dbReference type="InterPro" id="IPR036709">
    <property type="entry name" value="Autotransporte_beta_dom_sf"/>
</dbReference>
<dbReference type="InterPro" id="IPR053787">
    <property type="entry name" value="Autotransptr-assoc_N"/>
</dbReference>
<keyword evidence="5" id="KW-1185">Reference proteome</keyword>
<organism evidence="4 5">
    <name type="scientific">Fusobacterium varium ATCC 27725</name>
    <dbReference type="NCBI Taxonomy" id="469618"/>
    <lineage>
        <taxon>Bacteria</taxon>
        <taxon>Fusobacteriati</taxon>
        <taxon>Fusobacteriota</taxon>
        <taxon>Fusobacteriia</taxon>
        <taxon>Fusobacteriales</taxon>
        <taxon>Fusobacteriaceae</taxon>
        <taxon>Fusobacterium</taxon>
    </lineage>
</organism>
<dbReference type="SMART" id="SM00710">
    <property type="entry name" value="PbH1"/>
    <property type="match status" value="11"/>
</dbReference>
<feature type="coiled-coil region" evidence="1">
    <location>
        <begin position="42"/>
        <end position="80"/>
    </location>
</feature>
<keyword evidence="1" id="KW-0175">Coiled coil</keyword>
<dbReference type="InterPro" id="IPR006626">
    <property type="entry name" value="PbH1"/>
</dbReference>
<dbReference type="GeneID" id="77466758"/>
<feature type="transmembrane region" description="Helical" evidence="2">
    <location>
        <begin position="20"/>
        <end position="40"/>
    </location>
</feature>
<dbReference type="SUPFAM" id="SSF103515">
    <property type="entry name" value="Autotransporter"/>
    <property type="match status" value="1"/>
</dbReference>
<evidence type="ECO:0000256" key="2">
    <source>
        <dbReference type="SAM" id="Phobius"/>
    </source>
</evidence>
<accession>A0ABN5JH21</accession>
<dbReference type="Proteomes" id="UP000241238">
    <property type="component" value="Chromosome"/>
</dbReference>
<feature type="domain" description="Autotransporter" evidence="3">
    <location>
        <begin position="3042"/>
        <end position="3330"/>
    </location>
</feature>
<keyword evidence="2" id="KW-1133">Transmembrane helix</keyword>
<proteinExistence type="predicted"/>
<dbReference type="PROSITE" id="PS51208">
    <property type="entry name" value="AUTOTRANSPORTER"/>
    <property type="match status" value="1"/>
</dbReference>
<dbReference type="EMBL" id="CP028103">
    <property type="protein sequence ID" value="AVQ30069.1"/>
    <property type="molecule type" value="Genomic_DNA"/>
</dbReference>
<dbReference type="NCBIfam" id="NF033175">
    <property type="entry name" value="fuso_auto_Nterm"/>
    <property type="match status" value="1"/>
</dbReference>
<keyword evidence="2" id="KW-0812">Transmembrane</keyword>
<reference evidence="5" key="1">
    <citation type="journal article" date="2018" name="MSphere">
        <title>Fusobacterium Genomics Using MinION and Illumina Sequencing Enables Genome Completion and Correction.</title>
        <authorList>
            <person name="Todd S.M."/>
            <person name="Settlage R.E."/>
            <person name="Lahmers K.K."/>
            <person name="Slade D.J."/>
        </authorList>
    </citation>
    <scope>NUCLEOTIDE SEQUENCE [LARGE SCALE GENOMIC DNA]</scope>
    <source>
        <strain evidence="5">ATCC 27725</strain>
    </source>
</reference>
<evidence type="ECO:0000313" key="5">
    <source>
        <dbReference type="Proteomes" id="UP000241238"/>
    </source>
</evidence>
<gene>
    <name evidence="4" type="ORF">C4N18_02045</name>
</gene>
<evidence type="ECO:0000259" key="3">
    <source>
        <dbReference type="PROSITE" id="PS51208"/>
    </source>
</evidence>
<sequence length="3330" mass="342098">MKKNDIEKSLKRFLKRKVSYSLSLLIAFMITGGVSLSAGITAEEIQETKGELLTKIQTEREEIKRKIAENERLIREYNSDFVELVRKGDFYSKPLTPSTQVFFSYQYLDNGKMKDVTDKEFAKTIDAVNKHYGTTNGRSLLKSTGNIGKDKIIAGNGIVVDNEVFRETIEVGANIKPVEPTLPTINPNVSVNVSAPVVNLGVLPGTVSPVTPSITPVSAPIITLPTAPGNLSVNVSTPSAVDKITVSAPIVSTPITPTEKNIEIKTPTLPQGYEPTMITLPTAPTLPVVVPVNVSSPSVAGSGANPSVQYYWWNGNNGVISQISLKSGEYIINGNSGNYSVGVTGYDAEAFPGTTPSGTKPTENKVYNVPQQFFHTLLNVPYSYYGENTKIVFNSNNAKLIDLETEGIVNGNLDNRVTEGLITSATRDRLREYQSYTGIIGEDGTELLFVNKGEIEINGTGSAYFFTTSHTNGNYRTNYLDNEGTITVTGDKSIVYMHSPDTSQSKAYIYSNGPTGKIYVDGVGASLMQWAYSNLSHNRAAFVNEGTAEIRGAEAIALYMSNNSIFDNRHAAYIKKAIDLLGDKSIGMVAQNTNITNEKNIVKFNIGNKEQTIVKGNSLTSIFTNADGTPRANDPTLVEQGIGILMDNNSITKTAAQIEIGKYSYGGIGIFGKQGTIEILAPSGTSGEKSNIIISDGEKNTGIIAKGGDVKFNGDILIKGGKDNRVAVAESGKKITITGNVTAGSNDKKIEDSVILYAKDNGTVITVENDKLNLKLSGDSTGIFATSQGKVVANRTSLTLSQPDANGNIPEPTAEVNIYVEGKKDTDGKIKGLGLYTSSGGNISAKNTYVKVKNGAVGIASVGNGSKVDLTGGIIDYEGNGYAVYSSDDGEIDLTNGEIILRGKATALELDFAGGTNPIKLQGTRITVMSNDAIIANLKNAGVLNIANLESNIAANLGGVTFKNGTNGSEVFDKYKVAAIDGGTLNIDTNIDKGDTSTNSPGFYYYRRFLGQRLKINVLDNITVNASLNSAYASEYFKGQVVGLEINSSSSATGVSDTQINLGHGAKIVASRLDSGSGAIGAYINYGEITLDTGSSIEVEKTLKNENGVGIYAVNGSKITNKGNITVDGNYGIGIFGTAYRTDSSNIPVVNEFGGKAGEGELEINNAQNITLLGMGTVGIYAKNNNISVSSEKTKVNNTGNITVGDSNTSTSVGIYGEKATISNTGTISVGAGGVAIYATEGSRITDLGTLDLGADGVGVMVDGASTISANSVTLTSNNTGTLGKTGIFYKGTLGTEDQNVGVNINASALDKGTAIYVENMNVTSSGTLNVGKEGVGIFVKGNSTQIGTNTGTIDLTSGKTGAVGMYTKTANIVNNTAGIIEVRDSSQIGMYAEGTNNKATNTGTINLNVDSSTGIYVKSGATAELNGNIGFTGKSSVGVFAENATVNFKDNLNFTNNNENKNIYVYGKDAAVGIDSGKIVTVDGMGTPATTGNKTVGIYLENTGNGSTFNGTTGQLVVTNEAVGIYSKGNNTLNVNITANGAKTTGVFIDGNSTIAGTVTVKGTASAGAIGVYGSDGAVTIGVGGLTLKTDADKGTGMYLVDGAYAAGEKITVNNTATVDNIGVYYSKGTASGIVTNGAEIELTGSKSIGIYAADGISLVNSKDVISTGVGTNNNIASYVGGNSTLTSNGNITMAGADNIGIYTGKGTGVNSGIIDISGGTGTSSAGMVAKTDTAVDTATVENKNKITVGSNLGMYIAGAGTSSGKNTGTITATTGTGVYVDGSGNSFNGTGGTIASNTVGIYLKNTDANKITTGTLNIGSGGVGVFGEDAKIDFAVNVTGRGAVGVAAKGNSIISGNIKTGQGSVGAFLLNDTVTFNGAVIETGASIPESGPGANDAKTSVGILFDAGITSTYTMNNVTVNAKDGVGIYLGGTGMTLNHNGNITTEGGIGIYVKNGTTLATGTSTLNISNGGTGVYIEQGTANLGLSGNLTFNFGTGGGIGVFNNGGTLNLGNNITITGSGSLAATSNGNLISSGNLSIGEGGTGLLGTYDSGTVTAKSITNNGGTINVHTGGIGLAAIKGTSIPTGTITINNSGIINAEGISTGATPSHSIGIYTDVAEIVNTGSINVGTDGIGIYSANSGKSVQNDTMIMTGTGGIGVYLKDATTGLASNNIISTSSRNTGVVLEGVTSNINAGTVTLGDESVGVMAVSGTTSAIDGTIKVGASSSDKSAIGAVVKGGSNAVLTGTASITAGTGGIGVYAEGAGTTVVVSNAGNISVGTDGIYMYSKGAALSFTGDITADAQIGIVADGGSITASGSSSITAKNGGIGAYIKNAAPIFGGTVITVQSGIAETNSSPAKYSVGIYYDGVASIGAMPVVTQTGNYTIGRVLNNSAGSATGGISIGSSGSNQVGVMVKGNSNLAVTGGVAVTGNSNIGVYGESSAITVTGDISAASVSSLTNSSIGVFLDKGSSYTGTVGNISAGSNSIGIYGKNMVGGTITQSGTTMNVGTNGVGIYGEGNGNINLSMGTITLSDKNSIGVYAKGLNSVVTGNMTIGTNTSIGIVSEGNGNVTYTGDITIADKIKTGSVGIYKLGGTAPSIITSSGNWSVGNSGYGIYLKGQGTTVNNSADMTLGMSAVGIFSSGVNVINNTGNIVVGETDVKGDHNKIENHLNSIGIYTTAGTTVNNSGNITVNYDHSVGIYGDGSGTKIQNTGTINVDRGGVGILVRDGAVAINAAGGNIILGSTSAPMPCTATTVGMAAYSGAKIENAGTITVNEGVGMLIGVGATFDNSGTIYLKNGIGIEGPGALNNYGHIVVLPGGNGTPGANVGVSNAEIGSVKIESDGTITINDKYVSIGGTLSTVGNIVVNGAYVDVTTGTPLFNANSVSGEVRLLPNFAATGNGISYEIEGFINTAMGTITGTKLTPVTSPLFIAKVTDKGNLVIAKRPYADLVIGEQFDALYNGLDNILKNSGGNGKDAEILKGLNQYLEGLPKDQFERETALKLAETRGDIYATIQGRMQDINQAFANSFYELESSYNLTKDSSKYSVIYTDGNYKDSTLGIDDYDYKVMGLLYMKEKEGTEYGSKYGYTIGFAGSKFDFDDGGSKEDVYSLRVGAHRVKNLSDEHKVSWLSRIELGYNRHIAKRKLNLQETFENKGEYNTYSVAFDNKLTKVIYTDLSRQLDVYADLDLEYGKVDDFKEHAGSKGGLEVQIKDNDYLSAQAAAGVKAQQRIYVVNDVSVKVTADVKYAYELGDNYDGNKARLKNGGEGYYSLITPDEKEGKLSGKVGLTVEKANHMGVTFEVEAADESNRKDSSVKYGVRFNYKF</sequence>
<evidence type="ECO:0000256" key="1">
    <source>
        <dbReference type="SAM" id="Coils"/>
    </source>
</evidence>
<dbReference type="InterPro" id="IPR005546">
    <property type="entry name" value="Autotransporte_beta"/>
</dbReference>
<dbReference type="RefSeq" id="WP_005949501.1">
    <property type="nucleotide sequence ID" value="NZ_CP028103.1"/>
</dbReference>
<keyword evidence="2" id="KW-0472">Membrane</keyword>
<dbReference type="SMART" id="SM00869">
    <property type="entry name" value="Autotransporter"/>
    <property type="match status" value="1"/>
</dbReference>
<protein>
    <submittedName>
        <fullName evidence="4">Autotransporter-associated N-terminal domain-containing protein</fullName>
    </submittedName>
</protein>
<evidence type="ECO:0000313" key="4">
    <source>
        <dbReference type="EMBL" id="AVQ30069.1"/>
    </source>
</evidence>